<dbReference type="SUPFAM" id="SSF52540">
    <property type="entry name" value="P-loop containing nucleoside triphosphate hydrolases"/>
    <property type="match status" value="1"/>
</dbReference>
<organism evidence="2">
    <name type="scientific">human gut metagenome</name>
    <dbReference type="NCBI Taxonomy" id="408170"/>
    <lineage>
        <taxon>unclassified sequences</taxon>
        <taxon>metagenomes</taxon>
        <taxon>organismal metagenomes</taxon>
    </lineage>
</organism>
<dbReference type="PANTHER" id="PTHR13696">
    <property type="entry name" value="P-LOOP CONTAINING NUCLEOSIDE TRIPHOSPHATE HYDROLASE"/>
    <property type="match status" value="1"/>
</dbReference>
<accession>K1TLT1</accession>
<dbReference type="PANTHER" id="PTHR13696:SF99">
    <property type="entry name" value="COBYRINIC ACID AC-DIAMIDE SYNTHASE"/>
    <property type="match status" value="1"/>
</dbReference>
<sequence length="190" mass="20798">EKADLVPSNLSLSSLEMTLVTAMSRESVLKNYLSLVKDKYDYVLIDCMPSLGMITFNALTAADSVIIPVQAQYLPAKGMTQLLGTIAKVRKHTNADLKIDGILLTLVDGRTNLAKSTVEALRENFGSHIRIYRSMIPAAVKAAEVSSKGTSIYAYEPNSPVSKAYASFTKEVLADGRQKERLHASHEHAR</sequence>
<dbReference type="InterPro" id="IPR025669">
    <property type="entry name" value="AAA_dom"/>
</dbReference>
<proteinExistence type="predicted"/>
<name>K1TLT1_9ZZZZ</name>
<reference evidence="2" key="1">
    <citation type="journal article" date="2013" name="Environ. Microbiol.">
        <title>Microbiota from the distal guts of lean and obese adolescents exhibit partial functional redundancy besides clear differences in community structure.</title>
        <authorList>
            <person name="Ferrer M."/>
            <person name="Ruiz A."/>
            <person name="Lanza F."/>
            <person name="Haange S.B."/>
            <person name="Oberbach A."/>
            <person name="Till H."/>
            <person name="Bargiela R."/>
            <person name="Campoy C."/>
            <person name="Segura M.T."/>
            <person name="Richter M."/>
            <person name="von Bergen M."/>
            <person name="Seifert J."/>
            <person name="Suarez A."/>
        </authorList>
    </citation>
    <scope>NUCLEOTIDE SEQUENCE</scope>
</reference>
<dbReference type="CDD" id="cd02042">
    <property type="entry name" value="ParAB_family"/>
    <property type="match status" value="1"/>
</dbReference>
<protein>
    <submittedName>
        <fullName evidence="2">Chromosome partitioning protein parA</fullName>
    </submittedName>
</protein>
<dbReference type="Pfam" id="PF13614">
    <property type="entry name" value="AAA_31"/>
    <property type="match status" value="1"/>
</dbReference>
<dbReference type="InterPro" id="IPR027417">
    <property type="entry name" value="P-loop_NTPase"/>
</dbReference>
<feature type="domain" description="AAA" evidence="1">
    <location>
        <begin position="2"/>
        <end position="99"/>
    </location>
</feature>
<evidence type="ECO:0000313" key="2">
    <source>
        <dbReference type="EMBL" id="EKC67300.1"/>
    </source>
</evidence>
<dbReference type="Gene3D" id="3.40.50.300">
    <property type="entry name" value="P-loop containing nucleotide triphosphate hydrolases"/>
    <property type="match status" value="1"/>
</dbReference>
<feature type="non-terminal residue" evidence="2">
    <location>
        <position position="1"/>
    </location>
</feature>
<comment type="caution">
    <text evidence="2">The sequence shown here is derived from an EMBL/GenBank/DDBJ whole genome shotgun (WGS) entry which is preliminary data.</text>
</comment>
<dbReference type="InterPro" id="IPR050678">
    <property type="entry name" value="DNA_Partitioning_ATPase"/>
</dbReference>
<evidence type="ECO:0000259" key="1">
    <source>
        <dbReference type="Pfam" id="PF13614"/>
    </source>
</evidence>
<dbReference type="EMBL" id="AJWY01006276">
    <property type="protein sequence ID" value="EKC67300.1"/>
    <property type="molecule type" value="Genomic_DNA"/>
</dbReference>
<gene>
    <name evidence="2" type="ORF">LEA_09374</name>
</gene>
<dbReference type="AlphaFoldDB" id="K1TLT1"/>